<gene>
    <name evidence="1" type="ORF">DDE18_20980</name>
</gene>
<proteinExistence type="predicted"/>
<comment type="caution">
    <text evidence="1">The sequence shown here is derived from an EMBL/GenBank/DDBJ whole genome shotgun (WGS) entry which is preliminary data.</text>
</comment>
<accession>A0A2T8F5C5</accession>
<keyword evidence="2" id="KW-1185">Reference proteome</keyword>
<evidence type="ECO:0000313" key="2">
    <source>
        <dbReference type="Proteomes" id="UP000246018"/>
    </source>
</evidence>
<dbReference type="AlphaFoldDB" id="A0A2T8F5C5"/>
<evidence type="ECO:0000313" key="1">
    <source>
        <dbReference type="EMBL" id="PVG80899.1"/>
    </source>
</evidence>
<dbReference type="Proteomes" id="UP000246018">
    <property type="component" value="Unassembled WGS sequence"/>
</dbReference>
<name>A0A2T8F5C5_9ACTN</name>
<dbReference type="InterPro" id="IPR046037">
    <property type="entry name" value="DUF5995"/>
</dbReference>
<dbReference type="EMBL" id="QDGZ01000012">
    <property type="protein sequence ID" value="PVG80899.1"/>
    <property type="molecule type" value="Genomic_DNA"/>
</dbReference>
<protein>
    <submittedName>
        <fullName evidence="1">Uncharacterized protein</fullName>
    </submittedName>
</protein>
<sequence>MWEIDAALAADDGVAVFNRMYLTVTERIAEIIALPGASAIRFQDAQVMADLDVRFANLWLAAYDADAGRRSVPTPWRPLFESRRGSRLPVQYAIAGMNSHIEHDLPIAVVDTCKAHGLAPADVHQDYEAVNDVLAQVEAPIRRSFLDAVGREIDDHIGPVVHLLSTWNMDKARDLSWVTVETLWALRRTSFLRGRFLDSLGHTVGMTSRALLTPTS</sequence>
<dbReference type="Pfam" id="PF19458">
    <property type="entry name" value="DUF5995"/>
    <property type="match status" value="1"/>
</dbReference>
<dbReference type="OrthoDB" id="583431at2"/>
<organism evidence="1 2">
    <name type="scientific">Nocardioides gansuensis</name>
    <dbReference type="NCBI Taxonomy" id="2138300"/>
    <lineage>
        <taxon>Bacteria</taxon>
        <taxon>Bacillati</taxon>
        <taxon>Actinomycetota</taxon>
        <taxon>Actinomycetes</taxon>
        <taxon>Propionibacteriales</taxon>
        <taxon>Nocardioidaceae</taxon>
        <taxon>Nocardioides</taxon>
    </lineage>
</organism>
<reference evidence="1 2" key="1">
    <citation type="submission" date="2018-04" db="EMBL/GenBank/DDBJ databases">
        <title>Genome of Nocardioides gansuensis WSJ-1.</title>
        <authorList>
            <person name="Wu S."/>
            <person name="Wang G."/>
        </authorList>
    </citation>
    <scope>NUCLEOTIDE SEQUENCE [LARGE SCALE GENOMIC DNA]</scope>
    <source>
        <strain evidence="1 2">WSJ-1</strain>
    </source>
</reference>